<dbReference type="GO" id="GO:0000976">
    <property type="term" value="F:transcription cis-regulatory region binding"/>
    <property type="evidence" value="ECO:0007669"/>
    <property type="project" value="TreeGrafter"/>
</dbReference>
<dbReference type="InterPro" id="IPR028082">
    <property type="entry name" value="Peripla_BP_I"/>
</dbReference>
<dbReference type="Gene3D" id="1.10.260.40">
    <property type="entry name" value="lambda repressor-like DNA-binding domains"/>
    <property type="match status" value="1"/>
</dbReference>
<organism evidence="5">
    <name type="scientific">freshwater metagenome</name>
    <dbReference type="NCBI Taxonomy" id="449393"/>
    <lineage>
        <taxon>unclassified sequences</taxon>
        <taxon>metagenomes</taxon>
        <taxon>ecological metagenomes</taxon>
    </lineage>
</organism>
<reference evidence="5" key="1">
    <citation type="submission" date="2020-05" db="EMBL/GenBank/DDBJ databases">
        <authorList>
            <person name="Chiriac C."/>
            <person name="Salcher M."/>
            <person name="Ghai R."/>
            <person name="Kavagutti S V."/>
        </authorList>
    </citation>
    <scope>NUCLEOTIDE SEQUENCE</scope>
</reference>
<evidence type="ECO:0000313" key="5">
    <source>
        <dbReference type="EMBL" id="CAB5007565.1"/>
    </source>
</evidence>
<dbReference type="PANTHER" id="PTHR30146:SF109">
    <property type="entry name" value="HTH-TYPE TRANSCRIPTIONAL REGULATOR GALS"/>
    <property type="match status" value="1"/>
</dbReference>
<name>A0A6J7PSQ2_9ZZZZ</name>
<proteinExistence type="predicted"/>
<dbReference type="Pfam" id="PF13377">
    <property type="entry name" value="Peripla_BP_3"/>
    <property type="match status" value="1"/>
</dbReference>
<keyword evidence="2" id="KW-0238">DNA-binding</keyword>
<dbReference type="CDD" id="cd01392">
    <property type="entry name" value="HTH_LacI"/>
    <property type="match status" value="1"/>
</dbReference>
<dbReference type="AlphaFoldDB" id="A0A6J7PSQ2"/>
<evidence type="ECO:0000259" key="4">
    <source>
        <dbReference type="PROSITE" id="PS50932"/>
    </source>
</evidence>
<keyword evidence="3" id="KW-0804">Transcription</keyword>
<evidence type="ECO:0000256" key="1">
    <source>
        <dbReference type="ARBA" id="ARBA00023015"/>
    </source>
</evidence>
<keyword evidence="1" id="KW-0805">Transcription regulation</keyword>
<dbReference type="PROSITE" id="PS00356">
    <property type="entry name" value="HTH_LACI_1"/>
    <property type="match status" value="1"/>
</dbReference>
<dbReference type="PANTHER" id="PTHR30146">
    <property type="entry name" value="LACI-RELATED TRANSCRIPTIONAL REPRESSOR"/>
    <property type="match status" value="1"/>
</dbReference>
<protein>
    <submittedName>
        <fullName evidence="5">Unannotated protein</fullName>
    </submittedName>
</protein>
<dbReference type="EMBL" id="CAFBQU010000004">
    <property type="protein sequence ID" value="CAB5060600.1"/>
    <property type="molecule type" value="Genomic_DNA"/>
</dbReference>
<gene>
    <name evidence="5" type="ORF">UFOPK4098_00100</name>
    <name evidence="6" type="ORF">UFOPK4347_00300</name>
</gene>
<dbReference type="SUPFAM" id="SSF53822">
    <property type="entry name" value="Periplasmic binding protein-like I"/>
    <property type="match status" value="1"/>
</dbReference>
<feature type="domain" description="HTH lacI-type" evidence="4">
    <location>
        <begin position="7"/>
        <end position="61"/>
    </location>
</feature>
<dbReference type="InterPro" id="IPR046335">
    <property type="entry name" value="LacI/GalR-like_sensor"/>
</dbReference>
<evidence type="ECO:0000313" key="6">
    <source>
        <dbReference type="EMBL" id="CAB5060600.1"/>
    </source>
</evidence>
<dbReference type="SUPFAM" id="SSF47413">
    <property type="entry name" value="lambda repressor-like DNA-binding domains"/>
    <property type="match status" value="1"/>
</dbReference>
<dbReference type="Gene3D" id="3.40.50.2300">
    <property type="match status" value="2"/>
</dbReference>
<dbReference type="InterPro" id="IPR000843">
    <property type="entry name" value="HTH_LacI"/>
</dbReference>
<dbReference type="CDD" id="cd06267">
    <property type="entry name" value="PBP1_LacI_sugar_binding-like"/>
    <property type="match status" value="1"/>
</dbReference>
<accession>A0A6J7PSQ2</accession>
<dbReference type="InterPro" id="IPR010982">
    <property type="entry name" value="Lambda_DNA-bd_dom_sf"/>
</dbReference>
<evidence type="ECO:0000256" key="3">
    <source>
        <dbReference type="ARBA" id="ARBA00023163"/>
    </source>
</evidence>
<dbReference type="EMBL" id="CAFBPN010000002">
    <property type="protein sequence ID" value="CAB5007565.1"/>
    <property type="molecule type" value="Genomic_DNA"/>
</dbReference>
<dbReference type="PROSITE" id="PS50932">
    <property type="entry name" value="HTH_LACI_2"/>
    <property type="match status" value="1"/>
</dbReference>
<dbReference type="SMART" id="SM00354">
    <property type="entry name" value="HTH_LACI"/>
    <property type="match status" value="1"/>
</dbReference>
<evidence type="ECO:0000256" key="2">
    <source>
        <dbReference type="ARBA" id="ARBA00023125"/>
    </source>
</evidence>
<sequence length="349" mass="37534">MSSNRRPTMKDVAKHAKVSVSTVSYVLNNNGPVADDRRARILESMRVLHYEPNESARNLKRRSASAIGLVVPDLGNQFFALLAKGVERAASQQDVLVVLCNPETSEEAELSNARLLRSQRVDGVVYLTGFDESPASLIELTKIGPVVLVDERVPGLNLPSVLSEARRGAREIASHVFDHGHKNVAVISGPTALWTSEQRLAGYREACAGAGLDPDKLKVVAGDYRMHSGAILAEKLLSVSKAKRPTALLCANDLMAIGAMEYCKSAGLSVPEDVSIVGFDDIPIAGLLTPRLSTVRQPAEEMGFQAATLLINMIKVARGEEGVEKLPSQTLVPVEVVIRDSVCPPSKAK</sequence>
<dbReference type="Pfam" id="PF00356">
    <property type="entry name" value="LacI"/>
    <property type="match status" value="1"/>
</dbReference>
<dbReference type="GO" id="GO:0003700">
    <property type="term" value="F:DNA-binding transcription factor activity"/>
    <property type="evidence" value="ECO:0007669"/>
    <property type="project" value="TreeGrafter"/>
</dbReference>